<name>A0A4R1J9T5_9GAMM</name>
<keyword evidence="2" id="KW-1185">Reference proteome</keyword>
<comment type="caution">
    <text evidence="1">The sequence shown here is derived from an EMBL/GenBank/DDBJ whole genome shotgun (WGS) entry which is preliminary data.</text>
</comment>
<organism evidence="1 2">
    <name type="scientific">Celerinatantimonas diazotrophica</name>
    <dbReference type="NCBI Taxonomy" id="412034"/>
    <lineage>
        <taxon>Bacteria</taxon>
        <taxon>Pseudomonadati</taxon>
        <taxon>Pseudomonadota</taxon>
        <taxon>Gammaproteobacteria</taxon>
        <taxon>Celerinatantimonadaceae</taxon>
        <taxon>Celerinatantimonas</taxon>
    </lineage>
</organism>
<sequence length="82" mass="9297">MIHFSMSQMGALILLENFKLSNLLISQIVGAPSKADTWHLRCEKDELLTLQKALAENFKKNEESSALGIVLEELDEICREHL</sequence>
<dbReference type="Proteomes" id="UP000295565">
    <property type="component" value="Unassembled WGS sequence"/>
</dbReference>
<evidence type="ECO:0000313" key="1">
    <source>
        <dbReference type="EMBL" id="TCK47194.1"/>
    </source>
</evidence>
<proteinExistence type="predicted"/>
<dbReference type="OrthoDB" id="7067968at2"/>
<protein>
    <submittedName>
        <fullName evidence="1">Uncharacterized protein</fullName>
    </submittedName>
</protein>
<gene>
    <name evidence="1" type="ORF">EV690_2896</name>
</gene>
<evidence type="ECO:0000313" key="2">
    <source>
        <dbReference type="Proteomes" id="UP000295565"/>
    </source>
</evidence>
<dbReference type="EMBL" id="SMGD01000015">
    <property type="protein sequence ID" value="TCK47194.1"/>
    <property type="molecule type" value="Genomic_DNA"/>
</dbReference>
<accession>A0A4R1J9T5</accession>
<reference evidence="1 2" key="1">
    <citation type="submission" date="2019-03" db="EMBL/GenBank/DDBJ databases">
        <title>Genomic Encyclopedia of Type Strains, Phase IV (KMG-IV): sequencing the most valuable type-strain genomes for metagenomic binning, comparative biology and taxonomic classification.</title>
        <authorList>
            <person name="Goeker M."/>
        </authorList>
    </citation>
    <scope>NUCLEOTIDE SEQUENCE [LARGE SCALE GENOMIC DNA]</scope>
    <source>
        <strain evidence="1 2">DSM 18577</strain>
    </source>
</reference>
<dbReference type="AlphaFoldDB" id="A0A4R1J9T5"/>
<dbReference type="RefSeq" id="WP_131913651.1">
    <property type="nucleotide sequence ID" value="NZ_OU594967.1"/>
</dbReference>